<gene>
    <name evidence="1" type="ORF">M9H77_08460</name>
</gene>
<protein>
    <submittedName>
        <fullName evidence="1">Uncharacterized protein</fullName>
    </submittedName>
</protein>
<dbReference type="Proteomes" id="UP001060085">
    <property type="component" value="Linkage Group LG02"/>
</dbReference>
<keyword evidence="2" id="KW-1185">Reference proteome</keyword>
<name>A0ACC0BXY0_CATRO</name>
<accession>A0ACC0BXY0</accession>
<organism evidence="1 2">
    <name type="scientific">Catharanthus roseus</name>
    <name type="common">Madagascar periwinkle</name>
    <name type="synonym">Vinca rosea</name>
    <dbReference type="NCBI Taxonomy" id="4058"/>
    <lineage>
        <taxon>Eukaryota</taxon>
        <taxon>Viridiplantae</taxon>
        <taxon>Streptophyta</taxon>
        <taxon>Embryophyta</taxon>
        <taxon>Tracheophyta</taxon>
        <taxon>Spermatophyta</taxon>
        <taxon>Magnoliopsida</taxon>
        <taxon>eudicotyledons</taxon>
        <taxon>Gunneridae</taxon>
        <taxon>Pentapetalae</taxon>
        <taxon>asterids</taxon>
        <taxon>lamiids</taxon>
        <taxon>Gentianales</taxon>
        <taxon>Apocynaceae</taxon>
        <taxon>Rauvolfioideae</taxon>
        <taxon>Vinceae</taxon>
        <taxon>Catharanthinae</taxon>
        <taxon>Catharanthus</taxon>
    </lineage>
</organism>
<sequence>MEYNWSNQSCKRIEAKRKQADYQSELARDMHNFNHGGDNGFNAYGENNHGNQNFTLGRHFRVGVEDNEKNLEKELGNYLKDLAINLSLSPSLICSEVSLVELELFLESCLFHVSIYGDLCAIYFCDGLFLVVPCVSKCLSSHTSFEESLLNSGAKFDPSCNDFGLLNNASFVDPNIVGFELEYASFDVIQDKSIGKYVEPYDYVLPFLGVFMMKINGFILFNKHGVFLSEQIPFASGKHELSIVVAIFKALFENTFDFKIDHSHFKDFLLKDFEN</sequence>
<evidence type="ECO:0000313" key="2">
    <source>
        <dbReference type="Proteomes" id="UP001060085"/>
    </source>
</evidence>
<dbReference type="EMBL" id="CM044702">
    <property type="protein sequence ID" value="KAI5677510.1"/>
    <property type="molecule type" value="Genomic_DNA"/>
</dbReference>
<comment type="caution">
    <text evidence="1">The sequence shown here is derived from an EMBL/GenBank/DDBJ whole genome shotgun (WGS) entry which is preliminary data.</text>
</comment>
<reference evidence="2" key="1">
    <citation type="journal article" date="2023" name="Nat. Plants">
        <title>Single-cell RNA sequencing provides a high-resolution roadmap for understanding the multicellular compartmentation of specialized metabolism.</title>
        <authorList>
            <person name="Sun S."/>
            <person name="Shen X."/>
            <person name="Li Y."/>
            <person name="Li Y."/>
            <person name="Wang S."/>
            <person name="Li R."/>
            <person name="Zhang H."/>
            <person name="Shen G."/>
            <person name="Guo B."/>
            <person name="Wei J."/>
            <person name="Xu J."/>
            <person name="St-Pierre B."/>
            <person name="Chen S."/>
            <person name="Sun C."/>
        </authorList>
    </citation>
    <scope>NUCLEOTIDE SEQUENCE [LARGE SCALE GENOMIC DNA]</scope>
</reference>
<proteinExistence type="predicted"/>
<evidence type="ECO:0000313" key="1">
    <source>
        <dbReference type="EMBL" id="KAI5677510.1"/>
    </source>
</evidence>